<dbReference type="AlphaFoldDB" id="A0AAW0WLY2"/>
<accession>A0AAW0WLY2</accession>
<evidence type="ECO:0000256" key="2">
    <source>
        <dbReference type="ARBA" id="ARBA00022737"/>
    </source>
</evidence>
<feature type="non-terminal residue" evidence="7">
    <location>
        <position position="206"/>
    </location>
</feature>
<evidence type="ECO:0000256" key="3">
    <source>
        <dbReference type="ARBA" id="ARBA00023157"/>
    </source>
</evidence>
<dbReference type="Pfam" id="PF07679">
    <property type="entry name" value="I-set"/>
    <property type="match status" value="1"/>
</dbReference>
<evidence type="ECO:0000256" key="4">
    <source>
        <dbReference type="ARBA" id="ARBA00023319"/>
    </source>
</evidence>
<keyword evidence="8" id="KW-1185">Reference proteome</keyword>
<protein>
    <recommendedName>
        <fullName evidence="6">Ig-like domain-containing protein</fullName>
    </recommendedName>
</protein>
<gene>
    <name evidence="7" type="ORF">OTU49_009409</name>
</gene>
<dbReference type="InterPro" id="IPR013098">
    <property type="entry name" value="Ig_I-set"/>
</dbReference>
<evidence type="ECO:0000259" key="6">
    <source>
        <dbReference type="PROSITE" id="PS50835"/>
    </source>
</evidence>
<feature type="domain" description="Ig-like" evidence="6">
    <location>
        <begin position="21"/>
        <end position="119"/>
    </location>
</feature>
<evidence type="ECO:0000256" key="1">
    <source>
        <dbReference type="ARBA" id="ARBA00022729"/>
    </source>
</evidence>
<dbReference type="PANTHER" id="PTHR12231:SF253">
    <property type="entry name" value="DPR-INTERACTING PROTEIN ETA, ISOFORM B-RELATED"/>
    <property type="match status" value="1"/>
</dbReference>
<dbReference type="Gene3D" id="2.60.40.10">
    <property type="entry name" value="Immunoglobulins"/>
    <property type="match status" value="2"/>
</dbReference>
<sequence>MDVTVLVLMLSLVAAHQEGPPVIKEHPSSVVARRNDPVTLNCAAAGAARIRWFRDGEEVVTSTQDPRSHRVLLPAGSLFFLRVTTTRKDSDTGTYWCVASNSYGATRSHNATLIVATLSNDFQRQAEPIVKTCIGDSISLPCQPPKGTPQPELTWFRDGRQVTNSSRVSVSQAGDLVINKVIKEDSATYVCRVRNAAGTRESTPTQ</sequence>
<dbReference type="SUPFAM" id="SSF48726">
    <property type="entry name" value="Immunoglobulin"/>
    <property type="match status" value="2"/>
</dbReference>
<evidence type="ECO:0000313" key="8">
    <source>
        <dbReference type="Proteomes" id="UP001445076"/>
    </source>
</evidence>
<dbReference type="Pfam" id="PF13927">
    <property type="entry name" value="Ig_3"/>
    <property type="match status" value="1"/>
</dbReference>
<organism evidence="7 8">
    <name type="scientific">Cherax quadricarinatus</name>
    <name type="common">Australian red claw crayfish</name>
    <dbReference type="NCBI Taxonomy" id="27406"/>
    <lineage>
        <taxon>Eukaryota</taxon>
        <taxon>Metazoa</taxon>
        <taxon>Ecdysozoa</taxon>
        <taxon>Arthropoda</taxon>
        <taxon>Crustacea</taxon>
        <taxon>Multicrustacea</taxon>
        <taxon>Malacostraca</taxon>
        <taxon>Eumalacostraca</taxon>
        <taxon>Eucarida</taxon>
        <taxon>Decapoda</taxon>
        <taxon>Pleocyemata</taxon>
        <taxon>Astacidea</taxon>
        <taxon>Parastacoidea</taxon>
        <taxon>Parastacidae</taxon>
        <taxon>Cherax</taxon>
    </lineage>
</organism>
<keyword evidence="4" id="KW-0393">Immunoglobulin domain</keyword>
<comment type="caution">
    <text evidence="7">The sequence shown here is derived from an EMBL/GenBank/DDBJ whole genome shotgun (WGS) entry which is preliminary data.</text>
</comment>
<keyword evidence="2" id="KW-0677">Repeat</keyword>
<dbReference type="SMART" id="SM00409">
    <property type="entry name" value="IG"/>
    <property type="match status" value="2"/>
</dbReference>
<dbReference type="InterPro" id="IPR051170">
    <property type="entry name" value="Neural/epithelial_adhesion"/>
</dbReference>
<evidence type="ECO:0000256" key="5">
    <source>
        <dbReference type="SAM" id="SignalP"/>
    </source>
</evidence>
<reference evidence="7 8" key="1">
    <citation type="journal article" date="2024" name="BMC Genomics">
        <title>Genome assembly of redclaw crayfish (Cherax quadricarinatus) provides insights into its immune adaptation and hypoxia tolerance.</title>
        <authorList>
            <person name="Liu Z."/>
            <person name="Zheng J."/>
            <person name="Li H."/>
            <person name="Fang K."/>
            <person name="Wang S."/>
            <person name="He J."/>
            <person name="Zhou D."/>
            <person name="Weng S."/>
            <person name="Chi M."/>
            <person name="Gu Z."/>
            <person name="He J."/>
            <person name="Li F."/>
            <person name="Wang M."/>
        </authorList>
    </citation>
    <scope>NUCLEOTIDE SEQUENCE [LARGE SCALE GENOMIC DNA]</scope>
    <source>
        <strain evidence="7">ZL_2023a</strain>
    </source>
</reference>
<dbReference type="Proteomes" id="UP001445076">
    <property type="component" value="Unassembled WGS sequence"/>
</dbReference>
<dbReference type="SMART" id="SM00408">
    <property type="entry name" value="IGc2"/>
    <property type="match status" value="2"/>
</dbReference>
<feature type="chain" id="PRO_5043441190" description="Ig-like domain-containing protein" evidence="5">
    <location>
        <begin position="16"/>
        <end position="206"/>
    </location>
</feature>
<keyword evidence="3" id="KW-1015">Disulfide bond</keyword>
<dbReference type="InterPro" id="IPR007110">
    <property type="entry name" value="Ig-like_dom"/>
</dbReference>
<dbReference type="InterPro" id="IPR036179">
    <property type="entry name" value="Ig-like_dom_sf"/>
</dbReference>
<dbReference type="PROSITE" id="PS50835">
    <property type="entry name" value="IG_LIKE"/>
    <property type="match status" value="2"/>
</dbReference>
<feature type="domain" description="Ig-like" evidence="6">
    <location>
        <begin position="135"/>
        <end position="206"/>
    </location>
</feature>
<dbReference type="InterPro" id="IPR003598">
    <property type="entry name" value="Ig_sub2"/>
</dbReference>
<evidence type="ECO:0000313" key="7">
    <source>
        <dbReference type="EMBL" id="KAK8728121.1"/>
    </source>
</evidence>
<feature type="signal peptide" evidence="5">
    <location>
        <begin position="1"/>
        <end position="15"/>
    </location>
</feature>
<dbReference type="InterPro" id="IPR003599">
    <property type="entry name" value="Ig_sub"/>
</dbReference>
<proteinExistence type="predicted"/>
<name>A0AAW0WLY2_CHEQU</name>
<keyword evidence="1 5" id="KW-0732">Signal</keyword>
<dbReference type="EMBL" id="JARKIK010000073">
    <property type="protein sequence ID" value="KAK8728121.1"/>
    <property type="molecule type" value="Genomic_DNA"/>
</dbReference>
<dbReference type="InterPro" id="IPR013783">
    <property type="entry name" value="Ig-like_fold"/>
</dbReference>
<dbReference type="PANTHER" id="PTHR12231">
    <property type="entry name" value="CTX-RELATED TYPE I TRANSMEMBRANE PROTEIN"/>
    <property type="match status" value="1"/>
</dbReference>